<reference evidence="1" key="1">
    <citation type="submission" date="2014-09" db="EMBL/GenBank/DDBJ databases">
        <authorList>
            <person name="Magalhaes I.L.F."/>
            <person name="Oliveira U."/>
            <person name="Santos F.R."/>
            <person name="Vidigal T.H.D.A."/>
            <person name="Brescovit A.D."/>
            <person name="Santos A.J."/>
        </authorList>
    </citation>
    <scope>NUCLEOTIDE SEQUENCE</scope>
    <source>
        <tissue evidence="1">Shoot tissue taken approximately 20 cm above the soil surface</tissue>
    </source>
</reference>
<sequence>MLCSLISLATTHRP</sequence>
<proteinExistence type="predicted"/>
<evidence type="ECO:0000313" key="1">
    <source>
        <dbReference type="EMBL" id="JAD52488.1"/>
    </source>
</evidence>
<reference evidence="1" key="2">
    <citation type="journal article" date="2015" name="Data Brief">
        <title>Shoot transcriptome of the giant reed, Arundo donax.</title>
        <authorList>
            <person name="Barrero R.A."/>
            <person name="Guerrero F.D."/>
            <person name="Moolhuijzen P."/>
            <person name="Goolsby J.A."/>
            <person name="Tidwell J."/>
            <person name="Bellgard S.E."/>
            <person name="Bellgard M.I."/>
        </authorList>
    </citation>
    <scope>NUCLEOTIDE SEQUENCE</scope>
    <source>
        <tissue evidence="1">Shoot tissue taken approximately 20 cm above the soil surface</tissue>
    </source>
</reference>
<dbReference type="EMBL" id="GBRH01245407">
    <property type="protein sequence ID" value="JAD52488.1"/>
    <property type="molecule type" value="Transcribed_RNA"/>
</dbReference>
<accession>A0A0A9ARJ9</accession>
<organism evidence="1">
    <name type="scientific">Arundo donax</name>
    <name type="common">Giant reed</name>
    <name type="synonym">Donax arundinaceus</name>
    <dbReference type="NCBI Taxonomy" id="35708"/>
    <lineage>
        <taxon>Eukaryota</taxon>
        <taxon>Viridiplantae</taxon>
        <taxon>Streptophyta</taxon>
        <taxon>Embryophyta</taxon>
        <taxon>Tracheophyta</taxon>
        <taxon>Spermatophyta</taxon>
        <taxon>Magnoliopsida</taxon>
        <taxon>Liliopsida</taxon>
        <taxon>Poales</taxon>
        <taxon>Poaceae</taxon>
        <taxon>PACMAD clade</taxon>
        <taxon>Arundinoideae</taxon>
        <taxon>Arundineae</taxon>
        <taxon>Arundo</taxon>
    </lineage>
</organism>
<protein>
    <submittedName>
        <fullName evidence="1">Uncharacterized protein</fullName>
    </submittedName>
</protein>
<name>A0A0A9ARJ9_ARUDO</name>